<gene>
    <name evidence="2" type="ORF">PIB30_057472</name>
</gene>
<name>A0ABU6RKI6_9FABA</name>
<protein>
    <submittedName>
        <fullName evidence="2">Uncharacterized protein</fullName>
    </submittedName>
</protein>
<dbReference type="Proteomes" id="UP001341840">
    <property type="component" value="Unassembled WGS sequence"/>
</dbReference>
<evidence type="ECO:0000313" key="2">
    <source>
        <dbReference type="EMBL" id="MED6124278.1"/>
    </source>
</evidence>
<sequence>MGVDGDPSVADVPVGELSSDAMALERSGRTDHRAADSGVKAVTHFNNTVDEIEWPGAMANDIATAVMAGGTAAGRVGSTETPDTAKPGQDEAAVVALAYKPHHQRWFPDDPPADACGADPEPEPSPCRMNRANSISAPEKKSTSASCGVGSSLP</sequence>
<comment type="caution">
    <text evidence="2">The sequence shown here is derived from an EMBL/GenBank/DDBJ whole genome shotgun (WGS) entry which is preliminary data.</text>
</comment>
<evidence type="ECO:0000313" key="3">
    <source>
        <dbReference type="Proteomes" id="UP001341840"/>
    </source>
</evidence>
<accession>A0ABU6RKI6</accession>
<keyword evidence="3" id="KW-1185">Reference proteome</keyword>
<feature type="region of interest" description="Disordered" evidence="1">
    <location>
        <begin position="1"/>
        <end position="20"/>
    </location>
</feature>
<dbReference type="EMBL" id="JASCZI010030679">
    <property type="protein sequence ID" value="MED6124278.1"/>
    <property type="molecule type" value="Genomic_DNA"/>
</dbReference>
<feature type="region of interest" description="Disordered" evidence="1">
    <location>
        <begin position="103"/>
        <end position="154"/>
    </location>
</feature>
<proteinExistence type="predicted"/>
<evidence type="ECO:0000256" key="1">
    <source>
        <dbReference type="SAM" id="MobiDB-lite"/>
    </source>
</evidence>
<organism evidence="2 3">
    <name type="scientific">Stylosanthes scabra</name>
    <dbReference type="NCBI Taxonomy" id="79078"/>
    <lineage>
        <taxon>Eukaryota</taxon>
        <taxon>Viridiplantae</taxon>
        <taxon>Streptophyta</taxon>
        <taxon>Embryophyta</taxon>
        <taxon>Tracheophyta</taxon>
        <taxon>Spermatophyta</taxon>
        <taxon>Magnoliopsida</taxon>
        <taxon>eudicotyledons</taxon>
        <taxon>Gunneridae</taxon>
        <taxon>Pentapetalae</taxon>
        <taxon>rosids</taxon>
        <taxon>fabids</taxon>
        <taxon>Fabales</taxon>
        <taxon>Fabaceae</taxon>
        <taxon>Papilionoideae</taxon>
        <taxon>50 kb inversion clade</taxon>
        <taxon>dalbergioids sensu lato</taxon>
        <taxon>Dalbergieae</taxon>
        <taxon>Pterocarpus clade</taxon>
        <taxon>Stylosanthes</taxon>
    </lineage>
</organism>
<reference evidence="2 3" key="1">
    <citation type="journal article" date="2023" name="Plants (Basel)">
        <title>Bridging the Gap: Combining Genomics and Transcriptomics Approaches to Understand Stylosanthes scabra, an Orphan Legume from the Brazilian Caatinga.</title>
        <authorList>
            <person name="Ferreira-Neto J.R.C."/>
            <person name="da Silva M.D."/>
            <person name="Binneck E."/>
            <person name="de Melo N.F."/>
            <person name="da Silva R.H."/>
            <person name="de Melo A.L.T.M."/>
            <person name="Pandolfi V."/>
            <person name="Bustamante F.O."/>
            <person name="Brasileiro-Vidal A.C."/>
            <person name="Benko-Iseppon A.M."/>
        </authorList>
    </citation>
    <scope>NUCLEOTIDE SEQUENCE [LARGE SCALE GENOMIC DNA]</scope>
    <source>
        <tissue evidence="2">Leaves</tissue>
    </source>
</reference>